<dbReference type="Pfam" id="PF00583">
    <property type="entry name" value="Acetyltransf_1"/>
    <property type="match status" value="1"/>
</dbReference>
<feature type="domain" description="N-acetyltransferase" evidence="1">
    <location>
        <begin position="29"/>
        <end position="200"/>
    </location>
</feature>
<evidence type="ECO:0000313" key="2">
    <source>
        <dbReference type="EMBL" id="GAA2172371.1"/>
    </source>
</evidence>
<evidence type="ECO:0000313" key="3">
    <source>
        <dbReference type="Proteomes" id="UP001500974"/>
    </source>
</evidence>
<dbReference type="InterPro" id="IPR000182">
    <property type="entry name" value="GNAT_dom"/>
</dbReference>
<reference evidence="2 3" key="1">
    <citation type="journal article" date="2019" name="Int. J. Syst. Evol. Microbiol.">
        <title>The Global Catalogue of Microorganisms (GCM) 10K type strain sequencing project: providing services to taxonomists for standard genome sequencing and annotation.</title>
        <authorList>
            <consortium name="The Broad Institute Genomics Platform"/>
            <consortium name="The Broad Institute Genome Sequencing Center for Infectious Disease"/>
            <person name="Wu L."/>
            <person name="Ma J."/>
        </authorList>
    </citation>
    <scope>NUCLEOTIDE SEQUENCE [LARGE SCALE GENOMIC DNA]</scope>
    <source>
        <strain evidence="2 3">JCM 14917</strain>
    </source>
</reference>
<organism evidence="2 3">
    <name type="scientific">Arthrobacter parietis</name>
    <dbReference type="NCBI Taxonomy" id="271434"/>
    <lineage>
        <taxon>Bacteria</taxon>
        <taxon>Bacillati</taxon>
        <taxon>Actinomycetota</taxon>
        <taxon>Actinomycetes</taxon>
        <taxon>Micrococcales</taxon>
        <taxon>Micrococcaceae</taxon>
        <taxon>Arthrobacter</taxon>
    </lineage>
</organism>
<comment type="caution">
    <text evidence="2">The sequence shown here is derived from an EMBL/GenBank/DDBJ whole genome shotgun (WGS) entry which is preliminary data.</text>
</comment>
<dbReference type="SUPFAM" id="SSF55729">
    <property type="entry name" value="Acyl-CoA N-acyltransferases (Nat)"/>
    <property type="match status" value="2"/>
</dbReference>
<proteinExistence type="predicted"/>
<dbReference type="CDD" id="cd04301">
    <property type="entry name" value="NAT_SF"/>
    <property type="match status" value="1"/>
</dbReference>
<accession>A0ABN3AN67</accession>
<gene>
    <name evidence="2" type="ORF">GCM10009784_02550</name>
</gene>
<keyword evidence="3" id="KW-1185">Reference proteome</keyword>
<sequence length="377" mass="42070">MTFPNHKARILTMTITDVSVRPYVLPESLDVPEAQPFIAASELSNLIEREVWGNDDHCHTAQTRFESSKPNHYEERAIFLAFEGERVVGKAVVDVPLTDNLQTCYAFVIVHPERRRLGFGSALYAAVEDHAQRRGRSTIMGWTDHRAGFDPARVLTPATGAGAFPSTSLAACFATARGFSLAQVDRCSVLPVNWNSCRLTALTADAAKIAGPDYAVVDWVDRCPDELLEEYAHLRKTMSTDVPMGELDWEEEVWDGGRVRENEGRLEREGGSSLVRAVLHRPSGHLVGHTILERRAEKPGTAYQEDTLVVSAHRGHRLGMWLKAANLLAVPDVWPETRQVYTWNAEENRHMLDVNIELGFTPEGYTAAWQKKLESAG</sequence>
<dbReference type="Gene3D" id="3.40.630.30">
    <property type="match status" value="1"/>
</dbReference>
<dbReference type="PROSITE" id="PS51186">
    <property type="entry name" value="GNAT"/>
    <property type="match status" value="1"/>
</dbReference>
<dbReference type="EMBL" id="BAAAON010000001">
    <property type="protein sequence ID" value="GAA2172371.1"/>
    <property type="molecule type" value="Genomic_DNA"/>
</dbReference>
<name>A0ABN3AN67_9MICC</name>
<evidence type="ECO:0000259" key="1">
    <source>
        <dbReference type="PROSITE" id="PS51186"/>
    </source>
</evidence>
<protein>
    <submittedName>
        <fullName evidence="2">GNAT family N-acetyltransferase</fullName>
    </submittedName>
</protein>
<dbReference type="InterPro" id="IPR016181">
    <property type="entry name" value="Acyl_CoA_acyltransferase"/>
</dbReference>
<dbReference type="Proteomes" id="UP001500974">
    <property type="component" value="Unassembled WGS sequence"/>
</dbReference>